<sequence>MSLFDGNTADSNEGQHPTGSEAIHSSAHLFGNDSVNHGFDPSPHFTAGNEHTHSYQDIMQQNDPLKLVHTMHMEPLELGKTFVHPHDVHDYVRQDGTPVHGYWRDGDGNTLFDRNVSQGGGYLRD</sequence>
<dbReference type="Proteomes" id="UP000198752">
    <property type="component" value="Unassembled WGS sequence"/>
</dbReference>
<feature type="compositionally biased region" description="Polar residues" evidence="1">
    <location>
        <begin position="8"/>
        <end position="18"/>
    </location>
</feature>
<proteinExistence type="predicted"/>
<name>A0A1I2UBV8_9BACL</name>
<dbReference type="STRING" id="269670.SAMN02982927_02621"/>
<organism evidence="2 3">
    <name type="scientific">Sporolactobacillus nakayamae</name>
    <dbReference type="NCBI Taxonomy" id="269670"/>
    <lineage>
        <taxon>Bacteria</taxon>
        <taxon>Bacillati</taxon>
        <taxon>Bacillota</taxon>
        <taxon>Bacilli</taxon>
        <taxon>Bacillales</taxon>
        <taxon>Sporolactobacillaceae</taxon>
        <taxon>Sporolactobacillus</taxon>
    </lineage>
</organism>
<evidence type="ECO:0000313" key="3">
    <source>
        <dbReference type="Proteomes" id="UP000198752"/>
    </source>
</evidence>
<accession>A0A1I2UBV8</accession>
<dbReference type="AlphaFoldDB" id="A0A1I2UBV8"/>
<dbReference type="EMBL" id="FOOY01000019">
    <property type="protein sequence ID" value="SFG73859.1"/>
    <property type="molecule type" value="Genomic_DNA"/>
</dbReference>
<gene>
    <name evidence="2" type="ORF">SAMN02982927_02621</name>
</gene>
<protein>
    <submittedName>
        <fullName evidence="2">Uncharacterized protein</fullName>
    </submittedName>
</protein>
<reference evidence="3" key="1">
    <citation type="submission" date="2016-10" db="EMBL/GenBank/DDBJ databases">
        <authorList>
            <person name="Varghese N."/>
            <person name="Submissions S."/>
        </authorList>
    </citation>
    <scope>NUCLEOTIDE SEQUENCE [LARGE SCALE GENOMIC DNA]</scope>
    <source>
        <strain evidence="3">ATCC 700379</strain>
    </source>
</reference>
<dbReference type="RefSeq" id="WP_093673667.1">
    <property type="nucleotide sequence ID" value="NZ_FOOY01000019.1"/>
</dbReference>
<feature type="region of interest" description="Disordered" evidence="1">
    <location>
        <begin position="1"/>
        <end position="56"/>
    </location>
</feature>
<evidence type="ECO:0000313" key="2">
    <source>
        <dbReference type="EMBL" id="SFG73859.1"/>
    </source>
</evidence>
<dbReference type="OrthoDB" id="2186822at2"/>
<evidence type="ECO:0000256" key="1">
    <source>
        <dbReference type="SAM" id="MobiDB-lite"/>
    </source>
</evidence>
<keyword evidence="3" id="KW-1185">Reference proteome</keyword>